<sequence length="626" mass="69667">MVHLSPKGGAVALVMQEPDGRQTLVVRDSATPAQGHVVTTASKEEPIIAVHWINEQRIGLTVKNRQFEFESNYDEFAVDRNGEHFTHLIAGSLGHEQEKLGQIVKNKTLTSDYLYYAATHDGSDDILVAQLVWNHVDPAPQHNRLYRLNTRTRELRPAVEGTQPASSSHWVMDGSDTPRIVTSLVQGHCMTHYRQPGSDSWTEIANTPCPGATRWQPLFFDGADTLYVRASYQGYEALFRYNLQTRTLDKEPVLAIPGFDFDGHAELDWETKRLAGVHLQADAGTTVWFDPAMQAAQAKINAALPGAINQVHCAQGCASTPVLLVESGSDRKPTSYLLYNRASGTLVSLGNAHPDIDPKQMGLRDFHRYAARDGRQIPVYVTTPPGKASGPRPAVVLVHGGPYLRGGYWNWNAEAQFLASRGYLVIEPDFRGSAGYGYDHYHAGWKQWGLAMQDDLADAAQWAIKQGWADPKRVGIMGASYGGYATLMGLIEQPTLFRAGVEWAGVTDIGLMFTVARSDANRENRNYSMRTLIGDPEQDAAQLARTSPLQRAAELKQPLLMAHGGQDRRVPIEHASRFRDAAQRGNRNVTYLVYPDERHGWSHDDTNIDFWRQVDTFLDRNLKSAE</sequence>
<evidence type="ECO:0000256" key="1">
    <source>
        <dbReference type="ARBA" id="ARBA00022801"/>
    </source>
</evidence>
<dbReference type="Gene3D" id="3.40.50.1820">
    <property type="entry name" value="alpha/beta hydrolase"/>
    <property type="match status" value="1"/>
</dbReference>
<dbReference type="Pfam" id="PF00326">
    <property type="entry name" value="Peptidase_S9"/>
    <property type="match status" value="1"/>
</dbReference>
<accession>A0A6I2L5B1</accession>
<protein>
    <submittedName>
        <fullName evidence="3">Prolyl oligopeptidase family serine peptidase</fullName>
    </submittedName>
</protein>
<organism evidence="3 4">
    <name type="scientific">Duganella guangzhouensis</name>
    <dbReference type="NCBI Taxonomy" id="2666084"/>
    <lineage>
        <taxon>Bacteria</taxon>
        <taxon>Pseudomonadati</taxon>
        <taxon>Pseudomonadota</taxon>
        <taxon>Betaproteobacteria</taxon>
        <taxon>Burkholderiales</taxon>
        <taxon>Oxalobacteraceae</taxon>
        <taxon>Telluria group</taxon>
        <taxon>Duganella</taxon>
    </lineage>
</organism>
<gene>
    <name evidence="3" type="ORF">GJ699_23505</name>
</gene>
<dbReference type="GO" id="GO:0006508">
    <property type="term" value="P:proteolysis"/>
    <property type="evidence" value="ECO:0007669"/>
    <property type="project" value="InterPro"/>
</dbReference>
<evidence type="ECO:0000259" key="2">
    <source>
        <dbReference type="Pfam" id="PF00326"/>
    </source>
</evidence>
<name>A0A6I2L5B1_9BURK</name>
<dbReference type="SUPFAM" id="SSF53474">
    <property type="entry name" value="alpha/beta-Hydrolases"/>
    <property type="match status" value="1"/>
</dbReference>
<dbReference type="EMBL" id="WKJK01000014">
    <property type="protein sequence ID" value="MRW92970.1"/>
    <property type="molecule type" value="Genomic_DNA"/>
</dbReference>
<evidence type="ECO:0000313" key="4">
    <source>
        <dbReference type="Proteomes" id="UP000433309"/>
    </source>
</evidence>
<dbReference type="AlphaFoldDB" id="A0A6I2L5B1"/>
<dbReference type="PANTHER" id="PTHR42776">
    <property type="entry name" value="SERINE PEPTIDASE S9 FAMILY MEMBER"/>
    <property type="match status" value="1"/>
</dbReference>
<proteinExistence type="predicted"/>
<dbReference type="Proteomes" id="UP000433309">
    <property type="component" value="Unassembled WGS sequence"/>
</dbReference>
<keyword evidence="4" id="KW-1185">Reference proteome</keyword>
<keyword evidence="1" id="KW-0378">Hydrolase</keyword>
<dbReference type="InterPro" id="IPR029058">
    <property type="entry name" value="AB_hydrolase_fold"/>
</dbReference>
<comment type="caution">
    <text evidence="3">The sequence shown here is derived from an EMBL/GenBank/DDBJ whole genome shotgun (WGS) entry which is preliminary data.</text>
</comment>
<reference evidence="3 4" key="1">
    <citation type="submission" date="2019-11" db="EMBL/GenBank/DDBJ databases">
        <title>Novel species isolated from a subtropical stream in China.</title>
        <authorList>
            <person name="Lu H."/>
        </authorList>
    </citation>
    <scope>NUCLEOTIDE SEQUENCE [LARGE SCALE GENOMIC DNA]</scope>
    <source>
        <strain evidence="3 4">FT80W</strain>
    </source>
</reference>
<dbReference type="GO" id="GO:0004252">
    <property type="term" value="F:serine-type endopeptidase activity"/>
    <property type="evidence" value="ECO:0007669"/>
    <property type="project" value="TreeGrafter"/>
</dbReference>
<feature type="domain" description="Peptidase S9 prolyl oligopeptidase catalytic" evidence="2">
    <location>
        <begin position="410"/>
        <end position="624"/>
    </location>
</feature>
<dbReference type="InterPro" id="IPR001375">
    <property type="entry name" value="Peptidase_S9_cat"/>
</dbReference>
<dbReference type="PANTHER" id="PTHR42776:SF27">
    <property type="entry name" value="DIPEPTIDYL PEPTIDASE FAMILY MEMBER 6"/>
    <property type="match status" value="1"/>
</dbReference>
<evidence type="ECO:0000313" key="3">
    <source>
        <dbReference type="EMBL" id="MRW92970.1"/>
    </source>
</evidence>